<keyword evidence="4" id="KW-1185">Reference proteome</keyword>
<dbReference type="PANTHER" id="PTHR33993">
    <property type="entry name" value="GLYOXALASE-RELATED"/>
    <property type="match status" value="1"/>
</dbReference>
<dbReference type="PROSITE" id="PS51819">
    <property type="entry name" value="VOC"/>
    <property type="match status" value="2"/>
</dbReference>
<proteinExistence type="predicted"/>
<dbReference type="Proteomes" id="UP000436016">
    <property type="component" value="Unassembled WGS sequence"/>
</dbReference>
<dbReference type="CDD" id="cd07247">
    <property type="entry name" value="SgaA_N_like"/>
    <property type="match status" value="1"/>
</dbReference>
<dbReference type="AlphaFoldDB" id="A0A6B0TYE7"/>
<dbReference type="InterPro" id="IPR037523">
    <property type="entry name" value="VOC_core"/>
</dbReference>
<dbReference type="InterPro" id="IPR029068">
    <property type="entry name" value="Glyas_Bleomycin-R_OHBP_Dase"/>
</dbReference>
<feature type="signal peptide" evidence="1">
    <location>
        <begin position="1"/>
        <end position="26"/>
    </location>
</feature>
<feature type="domain" description="VOC" evidence="2">
    <location>
        <begin position="167"/>
        <end position="280"/>
    </location>
</feature>
<organism evidence="3 4">
    <name type="scientific">Oceanomicrobium pacificus</name>
    <dbReference type="NCBI Taxonomy" id="2692916"/>
    <lineage>
        <taxon>Bacteria</taxon>
        <taxon>Pseudomonadati</taxon>
        <taxon>Pseudomonadota</taxon>
        <taxon>Alphaproteobacteria</taxon>
        <taxon>Rhodobacterales</taxon>
        <taxon>Paracoccaceae</taxon>
        <taxon>Oceanomicrobium</taxon>
    </lineage>
</organism>
<evidence type="ECO:0000313" key="3">
    <source>
        <dbReference type="EMBL" id="MXU66302.1"/>
    </source>
</evidence>
<protein>
    <recommendedName>
        <fullName evidence="2">VOC domain-containing protein</fullName>
    </recommendedName>
</protein>
<keyword evidence="1" id="KW-0732">Signal</keyword>
<name>A0A6B0TYE7_9RHOB</name>
<dbReference type="PANTHER" id="PTHR33993:SF14">
    <property type="entry name" value="GB|AAF24581.1"/>
    <property type="match status" value="1"/>
</dbReference>
<dbReference type="InterPro" id="IPR041581">
    <property type="entry name" value="Glyoxalase_6"/>
</dbReference>
<feature type="chain" id="PRO_5025331283" description="VOC domain-containing protein" evidence="1">
    <location>
        <begin position="27"/>
        <end position="281"/>
    </location>
</feature>
<evidence type="ECO:0000259" key="2">
    <source>
        <dbReference type="PROSITE" id="PS51819"/>
    </source>
</evidence>
<dbReference type="Gene3D" id="3.10.180.10">
    <property type="entry name" value="2,3-Dihydroxybiphenyl 1,2-Dioxygenase, domain 1"/>
    <property type="match status" value="2"/>
</dbReference>
<dbReference type="EMBL" id="WUWG01000005">
    <property type="protein sequence ID" value="MXU66302.1"/>
    <property type="molecule type" value="Genomic_DNA"/>
</dbReference>
<comment type="caution">
    <text evidence="3">The sequence shown here is derived from an EMBL/GenBank/DDBJ whole genome shotgun (WGS) entry which is preliminary data.</text>
</comment>
<dbReference type="RefSeq" id="WP_160855660.1">
    <property type="nucleotide sequence ID" value="NZ_WUWG01000005.1"/>
</dbReference>
<dbReference type="Pfam" id="PF18029">
    <property type="entry name" value="Glyoxalase_6"/>
    <property type="match status" value="2"/>
</dbReference>
<dbReference type="SUPFAM" id="SSF54593">
    <property type="entry name" value="Glyoxalase/Bleomycin resistance protein/Dihydroxybiphenyl dioxygenase"/>
    <property type="match status" value="2"/>
</dbReference>
<accession>A0A6B0TYE7</accession>
<evidence type="ECO:0000256" key="1">
    <source>
        <dbReference type="SAM" id="SignalP"/>
    </source>
</evidence>
<evidence type="ECO:0000313" key="4">
    <source>
        <dbReference type="Proteomes" id="UP000436016"/>
    </source>
</evidence>
<sequence length="281" mass="29099">MTRLKSLSRRSMIGLTLAAGLLAACSADVEMPAISSSGDYRPGQVVWRDLITPDVAGASEFYGQLFGWDIRVAGDGYSLILKDGIAIGGIANSDATDDNYWLPLVSVNNVDGAVARATGNGATALLGPEDLGARGRGALLRDPDGATFGVVRSATGDPADLPEKPGFWGWSEVWSLDKTAVAPFYAMVTGTVPATRQIGGVSYLHMKSGDTPAFGLVDRPSEAVPATWVNYVHVADAAATAARALELGGRVLAEPTDGPGGGTVAVIADKWGGGVILRQEK</sequence>
<dbReference type="PROSITE" id="PS51257">
    <property type="entry name" value="PROKAR_LIPOPROTEIN"/>
    <property type="match status" value="1"/>
</dbReference>
<dbReference type="InterPro" id="IPR052164">
    <property type="entry name" value="Anthracycline_SecMetBiosynth"/>
</dbReference>
<reference evidence="3 4" key="1">
    <citation type="submission" date="2019-12" db="EMBL/GenBank/DDBJ databases">
        <title>Strain KN286 was isolated from seawater, which was collected from Caroline Seamount in the tropical western Pacific.</title>
        <authorList>
            <person name="Wang Q."/>
        </authorList>
    </citation>
    <scope>NUCLEOTIDE SEQUENCE [LARGE SCALE GENOMIC DNA]</scope>
    <source>
        <strain evidence="3 4">KN286</strain>
    </source>
</reference>
<feature type="domain" description="VOC" evidence="2">
    <location>
        <begin position="41"/>
        <end position="153"/>
    </location>
</feature>
<gene>
    <name evidence="3" type="ORF">GSH16_12690</name>
</gene>